<proteinExistence type="predicted"/>
<reference evidence="2" key="1">
    <citation type="journal article" date="2017" name="Genome Announc.">
        <title>Draft Genome Sequence of Terrimicrobium sacchariphilum NM-5T, a Facultative Anaerobic Soil Bacterium of the Class Spartobacteria.</title>
        <authorList>
            <person name="Qiu Y.L."/>
            <person name="Tourlousse D.M."/>
            <person name="Matsuura N."/>
            <person name="Ohashi A."/>
            <person name="Sekiguchi Y."/>
        </authorList>
    </citation>
    <scope>NUCLEOTIDE SEQUENCE [LARGE SCALE GENOMIC DNA]</scope>
    <source>
        <strain evidence="2">NM-5</strain>
    </source>
</reference>
<dbReference type="Proteomes" id="UP000076023">
    <property type="component" value="Unassembled WGS sequence"/>
</dbReference>
<dbReference type="AlphaFoldDB" id="A0A146G6H2"/>
<accession>A0A146G6H2</accession>
<gene>
    <name evidence="1" type="ORF">TSACC_21750</name>
</gene>
<dbReference type="InParanoid" id="A0A146G6H2"/>
<organism evidence="1 2">
    <name type="scientific">Terrimicrobium sacchariphilum</name>
    <dbReference type="NCBI Taxonomy" id="690879"/>
    <lineage>
        <taxon>Bacteria</taxon>
        <taxon>Pseudomonadati</taxon>
        <taxon>Verrucomicrobiota</taxon>
        <taxon>Terrimicrobiia</taxon>
        <taxon>Terrimicrobiales</taxon>
        <taxon>Terrimicrobiaceae</taxon>
        <taxon>Terrimicrobium</taxon>
    </lineage>
</organism>
<evidence type="ECO:0000313" key="1">
    <source>
        <dbReference type="EMBL" id="GAT33335.1"/>
    </source>
</evidence>
<dbReference type="STRING" id="690879.TSACC_21750"/>
<keyword evidence="2" id="KW-1185">Reference proteome</keyword>
<dbReference type="RefSeq" id="WP_153811369.1">
    <property type="nucleotide sequence ID" value="NZ_BDCO01000002.1"/>
</dbReference>
<comment type="caution">
    <text evidence="1">The sequence shown here is derived from an EMBL/GenBank/DDBJ whole genome shotgun (WGS) entry which is preliminary data.</text>
</comment>
<protein>
    <submittedName>
        <fullName evidence="1">Uncharacterized protein</fullName>
    </submittedName>
</protein>
<dbReference type="EMBL" id="BDCO01000002">
    <property type="protein sequence ID" value="GAT33335.1"/>
    <property type="molecule type" value="Genomic_DNA"/>
</dbReference>
<name>A0A146G6H2_TERSA</name>
<evidence type="ECO:0000313" key="2">
    <source>
        <dbReference type="Proteomes" id="UP000076023"/>
    </source>
</evidence>
<sequence length="57" mass="6611">MKTYPFYLPGRFAIKMNDNKARLDQRLRKLLAGGVSFPTSSIIRNRGNRLKVSFRLP</sequence>